<accession>A0ABN6EGD7</accession>
<sequence>MIMKTNKALQEQILKVYTRDEENDKGPTQVQIISTDVWYN</sequence>
<organism evidence="1 2">
    <name type="scientific">Prevotella herbatica</name>
    <dbReference type="NCBI Taxonomy" id="2801997"/>
    <lineage>
        <taxon>Bacteria</taxon>
        <taxon>Pseudomonadati</taxon>
        <taxon>Bacteroidota</taxon>
        <taxon>Bacteroidia</taxon>
        <taxon>Bacteroidales</taxon>
        <taxon>Prevotellaceae</taxon>
        <taxon>Prevotella</taxon>
    </lineage>
</organism>
<proteinExistence type="predicted"/>
<gene>
    <name evidence="1" type="ORF">prwr041_08150</name>
</gene>
<evidence type="ECO:0000313" key="2">
    <source>
        <dbReference type="Proteomes" id="UP001319045"/>
    </source>
</evidence>
<reference evidence="1 2" key="1">
    <citation type="journal article" date="2022" name="Int. J. Syst. Evol. Microbiol.">
        <title>Prevotella herbatica sp. nov., a plant polysaccharide-decomposing anaerobic bacterium isolated from a methanogenic reactor.</title>
        <authorList>
            <person name="Uek A."/>
            <person name="Tonouchi A."/>
            <person name="Kaku N."/>
            <person name="Ueki K."/>
        </authorList>
    </citation>
    <scope>NUCLEOTIDE SEQUENCE [LARGE SCALE GENOMIC DNA]</scope>
    <source>
        <strain evidence="1 2">WR041</strain>
    </source>
</reference>
<evidence type="ECO:0000313" key="1">
    <source>
        <dbReference type="EMBL" id="BCS84922.1"/>
    </source>
</evidence>
<keyword evidence="2" id="KW-1185">Reference proteome</keyword>
<dbReference type="Proteomes" id="UP001319045">
    <property type="component" value="Chromosome"/>
</dbReference>
<protein>
    <submittedName>
        <fullName evidence="1">Uncharacterized protein</fullName>
    </submittedName>
</protein>
<name>A0ABN6EGD7_9BACT</name>
<dbReference type="EMBL" id="AP024484">
    <property type="protein sequence ID" value="BCS84922.1"/>
    <property type="molecule type" value="Genomic_DNA"/>
</dbReference>